<reference evidence="2 3" key="1">
    <citation type="submission" date="2023-04" db="EMBL/GenBank/DDBJ databases">
        <title>Ectobacillus antri isolated from activated sludge.</title>
        <authorList>
            <person name="Yan P."/>
            <person name="Liu X."/>
        </authorList>
    </citation>
    <scope>NUCLEOTIDE SEQUENCE [LARGE SCALE GENOMIC DNA]</scope>
    <source>
        <strain evidence="2 3">C18H</strain>
    </source>
</reference>
<dbReference type="Proteomes" id="UP001218246">
    <property type="component" value="Unassembled WGS sequence"/>
</dbReference>
<evidence type="ECO:0000256" key="1">
    <source>
        <dbReference type="SAM" id="Phobius"/>
    </source>
</evidence>
<proteinExistence type="predicted"/>
<organism evidence="2 3">
    <name type="scientific">Ectobacillus antri</name>
    <dbReference type="NCBI Taxonomy" id="2486280"/>
    <lineage>
        <taxon>Bacteria</taxon>
        <taxon>Bacillati</taxon>
        <taxon>Bacillota</taxon>
        <taxon>Bacilli</taxon>
        <taxon>Bacillales</taxon>
        <taxon>Bacillaceae</taxon>
        <taxon>Ectobacillus</taxon>
    </lineage>
</organism>
<keyword evidence="1" id="KW-0812">Transmembrane</keyword>
<accession>A0ABT6H6G6</accession>
<dbReference type="Pfam" id="PF12841">
    <property type="entry name" value="YvrJ"/>
    <property type="match status" value="1"/>
</dbReference>
<keyword evidence="3" id="KW-1185">Reference proteome</keyword>
<feature type="transmembrane region" description="Helical" evidence="1">
    <location>
        <begin position="12"/>
        <end position="28"/>
    </location>
</feature>
<gene>
    <name evidence="2" type="ORF">P6P90_12735</name>
</gene>
<dbReference type="InterPro" id="IPR024419">
    <property type="entry name" value="YvrJ"/>
</dbReference>
<comment type="caution">
    <text evidence="2">The sequence shown here is derived from an EMBL/GenBank/DDBJ whole genome shotgun (WGS) entry which is preliminary data.</text>
</comment>
<evidence type="ECO:0000313" key="2">
    <source>
        <dbReference type="EMBL" id="MDG5754828.1"/>
    </source>
</evidence>
<protein>
    <submittedName>
        <fullName evidence="2">YvrJ family protein</fullName>
    </submittedName>
</protein>
<evidence type="ECO:0000313" key="3">
    <source>
        <dbReference type="Proteomes" id="UP001218246"/>
    </source>
</evidence>
<keyword evidence="1" id="KW-1133">Transmembrane helix</keyword>
<sequence length="50" mass="5796">MDAMQAKDWISMIANVGFPITLTLYLLLRFEKKIDGLSDVIDRLKDVIKR</sequence>
<dbReference type="RefSeq" id="WP_124565189.1">
    <property type="nucleotide sequence ID" value="NZ_JARRRY010000013.1"/>
</dbReference>
<keyword evidence="1" id="KW-0472">Membrane</keyword>
<dbReference type="EMBL" id="JARULN010000013">
    <property type="protein sequence ID" value="MDG5754828.1"/>
    <property type="molecule type" value="Genomic_DNA"/>
</dbReference>
<name>A0ABT6H6G6_9BACI</name>